<evidence type="ECO:0000256" key="4">
    <source>
        <dbReference type="ARBA" id="ARBA00022989"/>
    </source>
</evidence>
<evidence type="ECO:0000256" key="1">
    <source>
        <dbReference type="ARBA" id="ARBA00004141"/>
    </source>
</evidence>
<keyword evidence="3 7" id="KW-0812">Transmembrane</keyword>
<dbReference type="PANTHER" id="PTHR12300">
    <property type="entry name" value="HVA22-LIKE PROTEINS"/>
    <property type="match status" value="1"/>
</dbReference>
<evidence type="ECO:0000256" key="3">
    <source>
        <dbReference type="ARBA" id="ARBA00022692"/>
    </source>
</evidence>
<evidence type="ECO:0000256" key="2">
    <source>
        <dbReference type="ARBA" id="ARBA00008573"/>
    </source>
</evidence>
<dbReference type="PANTHER" id="PTHR12300:SF161">
    <property type="entry name" value="RECEPTOR EXPRESSION-ENHANCING PROTEIN"/>
    <property type="match status" value="1"/>
</dbReference>
<keyword evidence="5 7" id="KW-0472">Membrane</keyword>
<sequence length="144" mass="16525">MQADLWQQYSAELQKYAVLAKAESKLGVKRKILVLILAGVLVLVVFCGVGISLACNLVGFLPAAYMTVQVMEKNGPELDREMWLTYWVLFGACTVVETFSSWVLYWIPFYYAFKVAFLIWCMHPSWRGAAFVYEQFFLRTAALR</sequence>
<gene>
    <name evidence="8" type="ORF">RMAR1173_LOCUS2237</name>
</gene>
<dbReference type="Pfam" id="PF03134">
    <property type="entry name" value="TB2_DP1_HVA22"/>
    <property type="match status" value="1"/>
</dbReference>
<reference evidence="8" key="1">
    <citation type="submission" date="2021-01" db="EMBL/GenBank/DDBJ databases">
        <authorList>
            <person name="Corre E."/>
            <person name="Pelletier E."/>
            <person name="Niang G."/>
            <person name="Scheremetjew M."/>
            <person name="Finn R."/>
            <person name="Kale V."/>
            <person name="Holt S."/>
            <person name="Cochrane G."/>
            <person name="Meng A."/>
            <person name="Brown T."/>
            <person name="Cohen L."/>
        </authorList>
    </citation>
    <scope>NUCLEOTIDE SEQUENCE</scope>
    <source>
        <strain evidence="8">CCMP1243</strain>
    </source>
</reference>
<evidence type="ECO:0000256" key="5">
    <source>
        <dbReference type="ARBA" id="ARBA00023136"/>
    </source>
</evidence>
<dbReference type="AlphaFoldDB" id="A0A7S2W428"/>
<feature type="transmembrane region" description="Helical" evidence="7">
    <location>
        <begin position="32"/>
        <end position="65"/>
    </location>
</feature>
<dbReference type="InterPro" id="IPR004345">
    <property type="entry name" value="TB2_DP1_HVA22"/>
</dbReference>
<keyword evidence="4 7" id="KW-1133">Transmembrane helix</keyword>
<evidence type="ECO:0000256" key="6">
    <source>
        <dbReference type="RuleBase" id="RU362006"/>
    </source>
</evidence>
<proteinExistence type="inferred from homology"/>
<dbReference type="EMBL" id="HBHJ01003520">
    <property type="protein sequence ID" value="CAD9664812.1"/>
    <property type="molecule type" value="Transcribed_RNA"/>
</dbReference>
<accession>A0A7S2W428</accession>
<protein>
    <recommendedName>
        <fullName evidence="9">Receptor expression-enhancing protein</fullName>
    </recommendedName>
</protein>
<comment type="similarity">
    <text evidence="2 6">Belongs to the DP1 family.</text>
</comment>
<organism evidence="8">
    <name type="scientific">Rhizochromulina marina</name>
    <dbReference type="NCBI Taxonomy" id="1034831"/>
    <lineage>
        <taxon>Eukaryota</taxon>
        <taxon>Sar</taxon>
        <taxon>Stramenopiles</taxon>
        <taxon>Ochrophyta</taxon>
        <taxon>Dictyochophyceae</taxon>
        <taxon>Rhizochromulinales</taxon>
        <taxon>Rhizochromulina</taxon>
    </lineage>
</organism>
<feature type="transmembrane region" description="Helical" evidence="7">
    <location>
        <begin position="85"/>
        <end position="107"/>
    </location>
</feature>
<dbReference type="GO" id="GO:0016020">
    <property type="term" value="C:membrane"/>
    <property type="evidence" value="ECO:0007669"/>
    <property type="project" value="UniProtKB-SubCell"/>
</dbReference>
<name>A0A7S2W428_9STRA</name>
<evidence type="ECO:0000256" key="7">
    <source>
        <dbReference type="SAM" id="Phobius"/>
    </source>
</evidence>
<evidence type="ECO:0000313" key="8">
    <source>
        <dbReference type="EMBL" id="CAD9664812.1"/>
    </source>
</evidence>
<evidence type="ECO:0008006" key="9">
    <source>
        <dbReference type="Google" id="ProtNLM"/>
    </source>
</evidence>
<comment type="subcellular location">
    <subcellularLocation>
        <location evidence="1 6">Membrane</location>
        <topology evidence="1 6">Multi-pass membrane protein</topology>
    </subcellularLocation>
</comment>